<evidence type="ECO:0000313" key="4">
    <source>
        <dbReference type="EMBL" id="UQC87350.1"/>
    </source>
</evidence>
<dbReference type="SMART" id="SM00886">
    <property type="entry name" value="Dabb"/>
    <property type="match status" value="1"/>
</dbReference>
<dbReference type="Proteomes" id="UP000830671">
    <property type="component" value="Chromosome 6"/>
</dbReference>
<proteinExistence type="predicted"/>
<dbReference type="KEGG" id="clup:CLUP02_12854"/>
<feature type="compositionally biased region" description="Low complexity" evidence="2">
    <location>
        <begin position="638"/>
        <end position="649"/>
    </location>
</feature>
<dbReference type="EMBL" id="CP019478">
    <property type="protein sequence ID" value="UQC87350.1"/>
    <property type="molecule type" value="Genomic_DNA"/>
</dbReference>
<name>A0A9Q8WLS3_9PEZI</name>
<sequence length="917" mass="100187">MFLIKGPDSSSHFFISQPRTIVDTLFGVVFIDSFKTGLVESLWSPHCTCPVVFSGESIDTWNTWMHVSLVAARVRHSIEGRLPCERQCFSHEQMVKPIFLRPGWRLAQPHVTLHPHDMLGILEREPEDKIDLGEYIASVDVGQLRTSRVVVVRMYDWPKVTPHQDGTMTDEMAMPRRSALRPRPLESTLSKLQPLCPRLHNPLLIFKMTVIHVVQFQFKELIPAEEVKTMCDSMLALKENCIHPTSSKSYIKSLVGGLDCSPEGLQDGITHIFVAEFESVEDRDYYLHKDPAHQAFMKQVGSAIIKARYLVSNPGIQLNEPTQREGDAGTWRRSIQGLLFTKRYMHFVPFSQPEGSKIVLLPCPEVLCPPDAPSPSPFLPIVGPPACCVLFPSPALLLLFLLLLFLLRVCLPIGTNLSVSLSRLPDANVQHPVTWLSSPNLELCTFRPHLVTLSSSHDDKKRTCELLPLRYPFDSVLDTTIPPPLSGSGEHLLLTSNRLRAHLGPNIDTYNVDGVRYRPHRHPFASSQTPTSNLAAMAQAPRPTFINLPPPTSNPDTPSEMPGTPTSATTSLSALSTTAIKDGHRGHYPQGPAGVRGHAHHPSTTSLEAERADRISRLAGLERVSTLRAPPHQQNAGSSISPQTTPTSTGFPANYPPNTHLTPAYFDAHGQPTAVTKMSTVGTASATESYVGDDNETRTAPGEQDEDMFSMDTNYREADSVTSMGAEPERMDEDQTAGSTGGYDDRMSDDGSASLVGFGEGANSTVSGPIYQRRPIPGVAGQAGIWGLERSASGLSDGLPTQRARDVTMGGDTPTSAAAMQERRDARMMDGTTNDGAGVPSDEMYVDTTNKPPVPASQLPQQSSQANSATTPTARDTAERLLRERLDGGEARVGNNALGSPQGGGDKLGKFYFEERK</sequence>
<feature type="region of interest" description="Disordered" evidence="2">
    <location>
        <begin position="587"/>
        <end position="608"/>
    </location>
</feature>
<evidence type="ECO:0000259" key="3">
    <source>
        <dbReference type="PROSITE" id="PS51502"/>
    </source>
</evidence>
<comment type="subunit">
    <text evidence="1">Homodimer.</text>
</comment>
<dbReference type="SUPFAM" id="SSF54909">
    <property type="entry name" value="Dimeric alpha+beta barrel"/>
    <property type="match status" value="1"/>
</dbReference>
<feature type="domain" description="Stress-response A/B barrel" evidence="3">
    <location>
        <begin position="210"/>
        <end position="312"/>
    </location>
</feature>
<dbReference type="Gene3D" id="3.30.70.100">
    <property type="match status" value="1"/>
</dbReference>
<feature type="region of interest" description="Disordered" evidence="2">
    <location>
        <begin position="686"/>
        <end position="707"/>
    </location>
</feature>
<evidence type="ECO:0000256" key="1">
    <source>
        <dbReference type="ARBA" id="ARBA00011738"/>
    </source>
</evidence>
<feature type="region of interest" description="Disordered" evidence="2">
    <location>
        <begin position="721"/>
        <end position="750"/>
    </location>
</feature>
<dbReference type="InterPro" id="IPR044662">
    <property type="entry name" value="HS1/DABB1-like"/>
</dbReference>
<evidence type="ECO:0000313" key="5">
    <source>
        <dbReference type="Proteomes" id="UP000830671"/>
    </source>
</evidence>
<feature type="region of interest" description="Disordered" evidence="2">
    <location>
        <begin position="548"/>
        <end position="570"/>
    </location>
</feature>
<dbReference type="PANTHER" id="PTHR33178:SF10">
    <property type="entry name" value="STRESS-RESPONSE A_B BARREL DOMAIN-CONTAINING PROTEIN"/>
    <property type="match status" value="1"/>
</dbReference>
<feature type="compositionally biased region" description="Basic and acidic residues" evidence="2">
    <location>
        <begin position="876"/>
        <end position="890"/>
    </location>
</feature>
<keyword evidence="5" id="KW-1185">Reference proteome</keyword>
<organism evidence="4 5">
    <name type="scientific">Colletotrichum lupini</name>
    <dbReference type="NCBI Taxonomy" id="145971"/>
    <lineage>
        <taxon>Eukaryota</taxon>
        <taxon>Fungi</taxon>
        <taxon>Dikarya</taxon>
        <taxon>Ascomycota</taxon>
        <taxon>Pezizomycotina</taxon>
        <taxon>Sordariomycetes</taxon>
        <taxon>Hypocreomycetidae</taxon>
        <taxon>Glomerellales</taxon>
        <taxon>Glomerellaceae</taxon>
        <taxon>Colletotrichum</taxon>
        <taxon>Colletotrichum acutatum species complex</taxon>
    </lineage>
</organism>
<feature type="compositionally biased region" description="Low complexity" evidence="2">
    <location>
        <begin position="856"/>
        <end position="869"/>
    </location>
</feature>
<accession>A0A9Q8WLS3</accession>
<dbReference type="Pfam" id="PF07876">
    <property type="entry name" value="Dabb"/>
    <property type="match status" value="1"/>
</dbReference>
<dbReference type="GeneID" id="73346824"/>
<dbReference type="PROSITE" id="PS51502">
    <property type="entry name" value="S_R_A_B_BARREL"/>
    <property type="match status" value="1"/>
</dbReference>
<reference evidence="4" key="1">
    <citation type="journal article" date="2021" name="Mol. Plant Microbe Interact.">
        <title>Complete Genome Sequence of the Plant-Pathogenic Fungus Colletotrichum lupini.</title>
        <authorList>
            <person name="Baroncelli R."/>
            <person name="Pensec F."/>
            <person name="Da Lio D."/>
            <person name="Boufleur T."/>
            <person name="Vicente I."/>
            <person name="Sarrocco S."/>
            <person name="Picot A."/>
            <person name="Baraldi E."/>
            <person name="Sukno S."/>
            <person name="Thon M."/>
            <person name="Le Floch G."/>
        </authorList>
    </citation>
    <scope>NUCLEOTIDE SEQUENCE</scope>
    <source>
        <strain evidence="4">IMI 504893</strain>
    </source>
</reference>
<gene>
    <name evidence="4" type="ORF">CLUP02_12854</name>
</gene>
<dbReference type="InterPro" id="IPR011008">
    <property type="entry name" value="Dimeric_a/b-barrel"/>
</dbReference>
<feature type="region of interest" description="Disordered" evidence="2">
    <location>
        <begin position="795"/>
        <end position="917"/>
    </location>
</feature>
<dbReference type="AlphaFoldDB" id="A0A9Q8WLS3"/>
<dbReference type="InterPro" id="IPR013097">
    <property type="entry name" value="Dabb"/>
</dbReference>
<feature type="region of interest" description="Disordered" evidence="2">
    <location>
        <begin position="628"/>
        <end position="656"/>
    </location>
</feature>
<dbReference type="PANTHER" id="PTHR33178">
    <property type="match status" value="1"/>
</dbReference>
<dbReference type="RefSeq" id="XP_049148960.1">
    <property type="nucleotide sequence ID" value="XM_049291814.1"/>
</dbReference>
<feature type="compositionally biased region" description="Basic and acidic residues" evidence="2">
    <location>
        <begin position="907"/>
        <end position="917"/>
    </location>
</feature>
<evidence type="ECO:0000256" key="2">
    <source>
        <dbReference type="SAM" id="MobiDB-lite"/>
    </source>
</evidence>
<protein>
    <recommendedName>
        <fullName evidence="3">Stress-response A/B barrel domain-containing protein</fullName>
    </recommendedName>
</protein>